<evidence type="ECO:0008006" key="3">
    <source>
        <dbReference type="Google" id="ProtNLM"/>
    </source>
</evidence>
<keyword evidence="2" id="KW-1185">Reference proteome</keyword>
<dbReference type="RefSeq" id="WP_305004571.1">
    <property type="nucleotide sequence ID" value="NZ_JAUQSY010000001.1"/>
</dbReference>
<evidence type="ECO:0000313" key="1">
    <source>
        <dbReference type="EMBL" id="MDO7873257.1"/>
    </source>
</evidence>
<sequence>MLLNAIPDVRLQHDAPLSLLRVAWTGGAGLQSFRVGSMQLAGLAQRLRVQNCLLEMDTLPDLSAYDQIWLGLHWLPEVFQLPLQQVVFTIKPERVYHQAAIDSLLALARPFIRFDVQFFEQPRAALRWLTHDSPQLPALLAEWEAVISQPELQ</sequence>
<dbReference type="Proteomes" id="UP001176429">
    <property type="component" value="Unassembled WGS sequence"/>
</dbReference>
<accession>A0ABT9B539</accession>
<organism evidence="1 2">
    <name type="scientific">Hymenobacter aranciens</name>
    <dbReference type="NCBI Taxonomy" id="3063996"/>
    <lineage>
        <taxon>Bacteria</taxon>
        <taxon>Pseudomonadati</taxon>
        <taxon>Bacteroidota</taxon>
        <taxon>Cytophagia</taxon>
        <taxon>Cytophagales</taxon>
        <taxon>Hymenobacteraceae</taxon>
        <taxon>Hymenobacter</taxon>
    </lineage>
</organism>
<name>A0ABT9B539_9BACT</name>
<comment type="caution">
    <text evidence="1">The sequence shown here is derived from an EMBL/GenBank/DDBJ whole genome shotgun (WGS) entry which is preliminary data.</text>
</comment>
<dbReference type="EMBL" id="JAUQSY010000001">
    <property type="protein sequence ID" value="MDO7873257.1"/>
    <property type="molecule type" value="Genomic_DNA"/>
</dbReference>
<evidence type="ECO:0000313" key="2">
    <source>
        <dbReference type="Proteomes" id="UP001176429"/>
    </source>
</evidence>
<gene>
    <name evidence="1" type="ORF">Q5H93_00825</name>
</gene>
<protein>
    <recommendedName>
        <fullName evidence="3">STAS/SEC14 domain-containing protein</fullName>
    </recommendedName>
</protein>
<reference evidence="1" key="1">
    <citation type="submission" date="2023-07" db="EMBL/GenBank/DDBJ databases">
        <authorList>
            <person name="Kim M.K."/>
        </authorList>
    </citation>
    <scope>NUCLEOTIDE SEQUENCE</scope>
    <source>
        <strain evidence="1">ASUV-10-1</strain>
    </source>
</reference>
<proteinExistence type="predicted"/>